<accession>A0AAV7PE51</accession>
<proteinExistence type="predicted"/>
<dbReference type="Proteomes" id="UP001066276">
    <property type="component" value="Chromosome 7"/>
</dbReference>
<reference evidence="1" key="1">
    <citation type="journal article" date="2022" name="bioRxiv">
        <title>Sequencing and chromosome-scale assembly of the giantPleurodeles waltlgenome.</title>
        <authorList>
            <person name="Brown T."/>
            <person name="Elewa A."/>
            <person name="Iarovenko S."/>
            <person name="Subramanian E."/>
            <person name="Araus A.J."/>
            <person name="Petzold A."/>
            <person name="Susuki M."/>
            <person name="Suzuki K.-i.T."/>
            <person name="Hayashi T."/>
            <person name="Toyoda A."/>
            <person name="Oliveira C."/>
            <person name="Osipova E."/>
            <person name="Leigh N.D."/>
            <person name="Simon A."/>
            <person name="Yun M.H."/>
        </authorList>
    </citation>
    <scope>NUCLEOTIDE SEQUENCE</scope>
    <source>
        <strain evidence="1">20211129_DDA</strain>
        <tissue evidence="1">Liver</tissue>
    </source>
</reference>
<comment type="caution">
    <text evidence="1">The sequence shown here is derived from an EMBL/GenBank/DDBJ whole genome shotgun (WGS) entry which is preliminary data.</text>
</comment>
<protein>
    <submittedName>
        <fullName evidence="1">Uncharacterized protein</fullName>
    </submittedName>
</protein>
<keyword evidence="2" id="KW-1185">Reference proteome</keyword>
<dbReference type="EMBL" id="JANPWB010000011">
    <property type="protein sequence ID" value="KAJ1126390.1"/>
    <property type="molecule type" value="Genomic_DNA"/>
</dbReference>
<sequence length="159" mass="16677">MCSRRLRSPSHTTIMPGPRAVHFGGPSSLSECCGRCAAAPLDPGCKPSPRAGHPLCAHNFLPRPRAVHFGGPGLLFKCCGRGAAAPMELPAASPLVVLCPCCVRPRPRACSQMPASGADRPEALSPCQSPALSSHAQVPAPKPVSLTILCRLDIRWACR</sequence>
<organism evidence="1 2">
    <name type="scientific">Pleurodeles waltl</name>
    <name type="common">Iberian ribbed newt</name>
    <dbReference type="NCBI Taxonomy" id="8319"/>
    <lineage>
        <taxon>Eukaryota</taxon>
        <taxon>Metazoa</taxon>
        <taxon>Chordata</taxon>
        <taxon>Craniata</taxon>
        <taxon>Vertebrata</taxon>
        <taxon>Euteleostomi</taxon>
        <taxon>Amphibia</taxon>
        <taxon>Batrachia</taxon>
        <taxon>Caudata</taxon>
        <taxon>Salamandroidea</taxon>
        <taxon>Salamandridae</taxon>
        <taxon>Pleurodelinae</taxon>
        <taxon>Pleurodeles</taxon>
    </lineage>
</organism>
<evidence type="ECO:0000313" key="1">
    <source>
        <dbReference type="EMBL" id="KAJ1126390.1"/>
    </source>
</evidence>
<name>A0AAV7PE51_PLEWA</name>
<evidence type="ECO:0000313" key="2">
    <source>
        <dbReference type="Proteomes" id="UP001066276"/>
    </source>
</evidence>
<dbReference type="AlphaFoldDB" id="A0AAV7PE51"/>
<gene>
    <name evidence="1" type="ORF">NDU88_004798</name>
</gene>